<evidence type="ECO:0000313" key="1">
    <source>
        <dbReference type="EMBL" id="AUF82214.1"/>
    </source>
</evidence>
<sequence length="96" mass="11223">MSWGDRAEKNDPCESVPPPIPLHWFAELDNDYSRNQINPLMNYIKDIESIPFVNNPDNLNRSQASSIDNLCTMYGFRSNYSIDFLNLLWKITRARL</sequence>
<gene>
    <name evidence="1" type="ORF">TetV_122</name>
</gene>
<proteinExistence type="predicted"/>
<name>A0A2P0VMT2_9VIRU</name>
<evidence type="ECO:0000313" key="2">
    <source>
        <dbReference type="Proteomes" id="UP000244773"/>
    </source>
</evidence>
<dbReference type="EMBL" id="KY322437">
    <property type="protein sequence ID" value="AUF82214.1"/>
    <property type="molecule type" value="Genomic_DNA"/>
</dbReference>
<reference evidence="1" key="1">
    <citation type="journal article" date="2018" name="Virology">
        <title>A giant virus infecting green algae encodes key fermentation genes.</title>
        <authorList>
            <person name="Schvarcz C.R."/>
            <person name="Steward G.F."/>
        </authorList>
    </citation>
    <scope>NUCLEOTIDE SEQUENCE [LARGE SCALE GENOMIC DNA]</scope>
</reference>
<keyword evidence="2" id="KW-1185">Reference proteome</keyword>
<organism evidence="1">
    <name type="scientific">Tetraselmis virus 1</name>
    <dbReference type="NCBI Taxonomy" id="2060617"/>
    <lineage>
        <taxon>Viruses</taxon>
        <taxon>Varidnaviria</taxon>
        <taxon>Bamfordvirae</taxon>
        <taxon>Nucleocytoviricota</taxon>
        <taxon>Megaviricetes</taxon>
        <taxon>Imitervirales</taxon>
        <taxon>Allomimiviridae</taxon>
        <taxon>Oceanusvirus</taxon>
        <taxon>Oceanusvirus kaneohense</taxon>
    </lineage>
</organism>
<dbReference type="Proteomes" id="UP000244773">
    <property type="component" value="Segment"/>
</dbReference>
<accession>A0A2P0VMT2</accession>
<protein>
    <submittedName>
        <fullName evidence="1">Uncharacterized protein</fullName>
    </submittedName>
</protein>